<dbReference type="Proteomes" id="UP001218218">
    <property type="component" value="Unassembled WGS sequence"/>
</dbReference>
<protein>
    <submittedName>
        <fullName evidence="1">Uncharacterized protein</fullName>
    </submittedName>
</protein>
<gene>
    <name evidence="1" type="ORF">DFH08DRAFT_1090511</name>
</gene>
<accession>A0AAD6YWR6</accession>
<evidence type="ECO:0000313" key="2">
    <source>
        <dbReference type="Proteomes" id="UP001218218"/>
    </source>
</evidence>
<comment type="caution">
    <text evidence="1">The sequence shown here is derived from an EMBL/GenBank/DDBJ whole genome shotgun (WGS) entry which is preliminary data.</text>
</comment>
<proteinExistence type="predicted"/>
<dbReference type="AlphaFoldDB" id="A0AAD6YWR6"/>
<name>A0AAD6YWR6_9AGAR</name>
<sequence length="124" mass="13574">MGASPSLWFRWSVVYDMHRDHPHCPLPAPAFCSSTTPNATRSGTTKPLPGCLTRLVLTTSPPTLYHATDVPRGILTPALPASACRAPPINAHHWRRAHATIPPQRPVQRLPPCCDHSCGFRLQA</sequence>
<keyword evidence="2" id="KW-1185">Reference proteome</keyword>
<evidence type="ECO:0000313" key="1">
    <source>
        <dbReference type="EMBL" id="KAJ7300698.1"/>
    </source>
</evidence>
<reference evidence="1" key="1">
    <citation type="submission" date="2023-03" db="EMBL/GenBank/DDBJ databases">
        <title>Massive genome expansion in bonnet fungi (Mycena s.s.) driven by repeated elements and novel gene families across ecological guilds.</title>
        <authorList>
            <consortium name="Lawrence Berkeley National Laboratory"/>
            <person name="Harder C.B."/>
            <person name="Miyauchi S."/>
            <person name="Viragh M."/>
            <person name="Kuo A."/>
            <person name="Thoen E."/>
            <person name="Andreopoulos B."/>
            <person name="Lu D."/>
            <person name="Skrede I."/>
            <person name="Drula E."/>
            <person name="Henrissat B."/>
            <person name="Morin E."/>
            <person name="Kohler A."/>
            <person name="Barry K."/>
            <person name="LaButti K."/>
            <person name="Morin E."/>
            <person name="Salamov A."/>
            <person name="Lipzen A."/>
            <person name="Mereny Z."/>
            <person name="Hegedus B."/>
            <person name="Baldrian P."/>
            <person name="Stursova M."/>
            <person name="Weitz H."/>
            <person name="Taylor A."/>
            <person name="Grigoriev I.V."/>
            <person name="Nagy L.G."/>
            <person name="Martin F."/>
            <person name="Kauserud H."/>
        </authorList>
    </citation>
    <scope>NUCLEOTIDE SEQUENCE</scope>
    <source>
        <strain evidence="1">CBHHK002</strain>
    </source>
</reference>
<dbReference type="EMBL" id="JARIHO010000155">
    <property type="protein sequence ID" value="KAJ7300698.1"/>
    <property type="molecule type" value="Genomic_DNA"/>
</dbReference>
<organism evidence="1 2">
    <name type="scientific">Mycena albidolilacea</name>
    <dbReference type="NCBI Taxonomy" id="1033008"/>
    <lineage>
        <taxon>Eukaryota</taxon>
        <taxon>Fungi</taxon>
        <taxon>Dikarya</taxon>
        <taxon>Basidiomycota</taxon>
        <taxon>Agaricomycotina</taxon>
        <taxon>Agaricomycetes</taxon>
        <taxon>Agaricomycetidae</taxon>
        <taxon>Agaricales</taxon>
        <taxon>Marasmiineae</taxon>
        <taxon>Mycenaceae</taxon>
        <taxon>Mycena</taxon>
    </lineage>
</organism>